<dbReference type="SUPFAM" id="SSF50475">
    <property type="entry name" value="FMN-binding split barrel"/>
    <property type="match status" value="1"/>
</dbReference>
<evidence type="ECO:0000259" key="7">
    <source>
        <dbReference type="Pfam" id="PF10590"/>
    </source>
</evidence>
<evidence type="ECO:0000256" key="3">
    <source>
        <dbReference type="ARBA" id="ARBA00022643"/>
    </source>
</evidence>
<dbReference type="PANTHER" id="PTHR10851">
    <property type="entry name" value="PYRIDOXINE-5-PHOSPHATE OXIDASE"/>
    <property type="match status" value="1"/>
</dbReference>
<feature type="binding site" evidence="5">
    <location>
        <begin position="147"/>
        <end position="148"/>
    </location>
    <ligand>
        <name>FMN</name>
        <dbReference type="ChEBI" id="CHEBI:58210"/>
    </ligand>
</feature>
<dbReference type="Pfam" id="PF01243">
    <property type="entry name" value="PNPOx_N"/>
    <property type="match status" value="1"/>
</dbReference>
<dbReference type="InterPro" id="IPR000659">
    <property type="entry name" value="Pyridox_Oxase"/>
</dbReference>
<sequence length="219" mass="23715">MTSMRDRLRALPVLPAGLPGWDVPDVGALPADPRTLFEEWFVESQEAGTRAPHATTLSTVDADGAARARTVLLTDVTAAGWWFAGHASSPKGRQLAAEPRAALTFLWRESGSQVRVSGPVTPHPDEGAADFRRRSAASRASGLVGRQSEVLGSLAEHRAAWAVALERASADLDLVAPGWTAWCLDADEVELWRTGDGTGQTRVRYRRAGDAWVRELLWP</sequence>
<evidence type="ECO:0000313" key="8">
    <source>
        <dbReference type="EMBL" id="ANC29769.1"/>
    </source>
</evidence>
<dbReference type="PIRSF" id="PIRSF000190">
    <property type="entry name" value="Pyd_amn-ph_oxd"/>
    <property type="match status" value="1"/>
</dbReference>
<dbReference type="Proteomes" id="UP000076794">
    <property type="component" value="Chromosome"/>
</dbReference>
<dbReference type="Pfam" id="PF10590">
    <property type="entry name" value="PNP_phzG_C"/>
    <property type="match status" value="1"/>
</dbReference>
<dbReference type="AlphaFoldDB" id="A0A161I0Z9"/>
<feature type="binding site" evidence="5">
    <location>
        <position position="91"/>
    </location>
    <ligand>
        <name>FMN</name>
        <dbReference type="ChEBI" id="CHEBI:58210"/>
    </ligand>
</feature>
<dbReference type="GO" id="GO:0004733">
    <property type="term" value="F:pyridoxamine phosphate oxidase activity"/>
    <property type="evidence" value="ECO:0007669"/>
    <property type="project" value="InterPro"/>
</dbReference>
<feature type="domain" description="Pyridoxine 5'-phosphate oxidase dimerisation C-terminal" evidence="7">
    <location>
        <begin position="179"/>
        <end position="219"/>
    </location>
</feature>
<comment type="cofactor">
    <cofactor evidence="5">
        <name>FMN</name>
        <dbReference type="ChEBI" id="CHEBI:58210"/>
    </cofactor>
    <text evidence="5">Binds 1 FMN per subunit.</text>
</comment>
<dbReference type="GO" id="GO:0008615">
    <property type="term" value="P:pyridoxine biosynthetic process"/>
    <property type="evidence" value="ECO:0007669"/>
    <property type="project" value="InterPro"/>
</dbReference>
<evidence type="ECO:0000256" key="4">
    <source>
        <dbReference type="ARBA" id="ARBA00023002"/>
    </source>
</evidence>
<feature type="binding site" evidence="5">
    <location>
        <position position="192"/>
    </location>
    <ligand>
        <name>FMN</name>
        <dbReference type="ChEBI" id="CHEBI:58210"/>
    </ligand>
</feature>
<dbReference type="GO" id="GO:0010181">
    <property type="term" value="F:FMN binding"/>
    <property type="evidence" value="ECO:0007669"/>
    <property type="project" value="InterPro"/>
</dbReference>
<organism evidence="8 9">
    <name type="scientific">Isoptericola dokdonensis DS-3</name>
    <dbReference type="NCBI Taxonomy" id="1300344"/>
    <lineage>
        <taxon>Bacteria</taxon>
        <taxon>Bacillati</taxon>
        <taxon>Actinomycetota</taxon>
        <taxon>Actinomycetes</taxon>
        <taxon>Micrococcales</taxon>
        <taxon>Promicromonosporaceae</taxon>
        <taxon>Isoptericola</taxon>
    </lineage>
</organism>
<dbReference type="InterPro" id="IPR012349">
    <property type="entry name" value="Split_barrel_FMN-bd"/>
</dbReference>
<keyword evidence="4 8" id="KW-0560">Oxidoreductase</keyword>
<accession>A0A161I0Z9</accession>
<dbReference type="PATRIC" id="fig|1300344.3.peg.173"/>
<name>A0A161I0Z9_9MICO</name>
<evidence type="ECO:0000259" key="6">
    <source>
        <dbReference type="Pfam" id="PF01243"/>
    </source>
</evidence>
<dbReference type="EC" id="1.4.-.-" evidence="8"/>
<keyword evidence="3 5" id="KW-0288">FMN</keyword>
<gene>
    <name evidence="8" type="primary">phzG</name>
    <name evidence="8" type="ORF">I598_0178</name>
</gene>
<feature type="binding site" evidence="5">
    <location>
        <position position="113"/>
    </location>
    <ligand>
        <name>FMN</name>
        <dbReference type="ChEBI" id="CHEBI:58210"/>
    </ligand>
</feature>
<keyword evidence="2" id="KW-0285">Flavoprotein</keyword>
<dbReference type="Gene3D" id="2.30.110.10">
    <property type="entry name" value="Electron Transport, Fmn-binding Protein, Chain A"/>
    <property type="match status" value="1"/>
</dbReference>
<evidence type="ECO:0000256" key="1">
    <source>
        <dbReference type="ARBA" id="ARBA00007301"/>
    </source>
</evidence>
<feature type="domain" description="Pyridoxamine 5'-phosphate oxidase N-terminal" evidence="6">
    <location>
        <begin position="46"/>
        <end position="153"/>
    </location>
</feature>
<dbReference type="InterPro" id="IPR011576">
    <property type="entry name" value="Pyridox_Oxase_N"/>
</dbReference>
<comment type="similarity">
    <text evidence="1">Belongs to the pyridoxamine 5'-phosphate oxidase family.</text>
</comment>
<evidence type="ECO:0000313" key="9">
    <source>
        <dbReference type="Proteomes" id="UP000076794"/>
    </source>
</evidence>
<keyword evidence="9" id="KW-1185">Reference proteome</keyword>
<dbReference type="KEGG" id="ido:I598_0178"/>
<dbReference type="EMBL" id="CP014209">
    <property type="protein sequence ID" value="ANC29769.1"/>
    <property type="molecule type" value="Genomic_DNA"/>
</dbReference>
<evidence type="ECO:0000256" key="2">
    <source>
        <dbReference type="ARBA" id="ARBA00022630"/>
    </source>
</evidence>
<dbReference type="InterPro" id="IPR019576">
    <property type="entry name" value="Pyridoxamine_oxidase_dimer_C"/>
</dbReference>
<dbReference type="STRING" id="1300344.I598_0178"/>
<evidence type="ECO:0000256" key="5">
    <source>
        <dbReference type="PIRSR" id="PIRSR000190-2"/>
    </source>
</evidence>
<dbReference type="PANTHER" id="PTHR10851:SF0">
    <property type="entry name" value="PYRIDOXINE-5'-PHOSPHATE OXIDASE"/>
    <property type="match status" value="1"/>
</dbReference>
<proteinExistence type="inferred from homology"/>
<protein>
    <submittedName>
        <fullName evidence="8">Phenazine biosynthesis protein PhzG</fullName>
        <ecNumber evidence="8">1.4.-.-</ecNumber>
    </submittedName>
</protein>
<reference evidence="8 9" key="1">
    <citation type="submission" date="2016-01" db="EMBL/GenBank/DDBJ databases">
        <title>Complete genome sequence of a soil Actinobacterium, Isoptericola dokdonensis DS-3.</title>
        <authorList>
            <person name="Kwon S.-K."/>
            <person name="Kim J.F."/>
        </authorList>
    </citation>
    <scope>NUCLEOTIDE SEQUENCE [LARGE SCALE GENOMIC DNA]</scope>
    <source>
        <strain evidence="8 9">DS-3</strain>
    </source>
</reference>
<feature type="binding site" evidence="5">
    <location>
        <position position="202"/>
    </location>
    <ligand>
        <name>FMN</name>
        <dbReference type="ChEBI" id="CHEBI:58210"/>
    </ligand>
</feature>